<name>A0ACD2XJ46_9MICO</name>
<protein>
    <submittedName>
        <fullName evidence="1">Uncharacterized protein</fullName>
    </submittedName>
</protein>
<dbReference type="Proteomes" id="UP000295366">
    <property type="component" value="Unassembled WGS sequence"/>
</dbReference>
<dbReference type="EMBL" id="SLWP01000006">
    <property type="protein sequence ID" value="TCO36805.1"/>
    <property type="molecule type" value="Genomic_DNA"/>
</dbReference>
<organism evidence="1 2">
    <name type="scientific">Rathayibacter tanaceti</name>
    <dbReference type="NCBI Taxonomy" id="1671680"/>
    <lineage>
        <taxon>Bacteria</taxon>
        <taxon>Bacillati</taxon>
        <taxon>Actinomycetota</taxon>
        <taxon>Actinomycetes</taxon>
        <taxon>Micrococcales</taxon>
        <taxon>Microbacteriaceae</taxon>
        <taxon>Rathayibacter</taxon>
    </lineage>
</organism>
<gene>
    <name evidence="1" type="ORF">EV639_106208</name>
</gene>
<comment type="caution">
    <text evidence="1">The sequence shown here is derived from an EMBL/GenBank/DDBJ whole genome shotgun (WGS) entry which is preliminary data.</text>
</comment>
<proteinExistence type="predicted"/>
<reference evidence="1 2" key="1">
    <citation type="journal article" date="2015" name="Stand. Genomic Sci.">
        <title>Genomic Encyclopedia of Bacterial and Archaeal Type Strains, Phase III: the genomes of soil and plant-associated and newly described type strains.</title>
        <authorList>
            <person name="Whitman W.B."/>
            <person name="Woyke T."/>
            <person name="Klenk H.P."/>
            <person name="Zhou Y."/>
            <person name="Lilburn T.G."/>
            <person name="Beck B.J."/>
            <person name="De Vos P."/>
            <person name="Vandamme P."/>
            <person name="Eisen J.A."/>
            <person name="Garrity G."/>
            <person name="Hugenholtz P."/>
            <person name="Kyrpides N.C."/>
        </authorList>
    </citation>
    <scope>NUCLEOTIDE SEQUENCE [LARGE SCALE GENOMIC DNA]</scope>
    <source>
        <strain evidence="1 2">VKM Ac-2596</strain>
    </source>
</reference>
<evidence type="ECO:0000313" key="1">
    <source>
        <dbReference type="EMBL" id="TCO36805.1"/>
    </source>
</evidence>
<evidence type="ECO:0000313" key="2">
    <source>
        <dbReference type="Proteomes" id="UP000295366"/>
    </source>
</evidence>
<sequence>MTPEPIVNPLNASHPPRARRRRARLTLTTALVAALGILLAPLTVPAASAATLDPGLGKTVRVEEGSASLSYSGSWRTMTGGDSGGGIRFLNSTGSVSLSFRGTGVTWLSRTTPSAGIATVTLDGASTSVDRYTKTTAYQVPVFTKKDLADTVHTLKITWSGRANASATDKNLVIDAVDVTRSSGQVEQGETGGGSTARVLDPSGTSSLTVEETDPALVYSGSWKSMSGGDSGGAIKYLTSAGSVSFTFVGTSWRWISRKTSSSGIAAVSVDGGPVTKVDRYSASAQYQVPVYETTSLSEGTHTVKISYTGTKNANSTDKNLIIDAFVLAEDGLATDRVELSPLTDGYAVSWDAPFSSRITSYEVHRSAQDGSGSTVLATITDPVRQYRDETAAAGRAYTYWVSATDDAGRHSRLTEPTTTASELIDTRTSLLAAFDCPAATTTVSNSAQLAAALASPSPNEVIHLDDGWYTGKFALRGTAAQSGSIWICGSPNAVLSSGSTSSGTALLLNGVSDVHLVGFAVRSSFQGIQVLASSGVRMAGLTVTDIGYEAVHFRSQTTDSLIVGSTIRRTGLVAAKYGEGVYVGTSDRNWCEYNGCNPDRTARIAVVDNSITDTGAEPIEAKEGTLDGNILGNTVVGGTRLASDVVSLILVSGNGWLAAGNSASGTTTYGYQVITRADGSGNDNTISGNLALKTTDAPVYLHQPSTWATSGNTLRCSNSGKDVVGNVSCTP</sequence>
<keyword evidence="2" id="KW-1185">Reference proteome</keyword>
<accession>A0ACD2XJ46</accession>